<proteinExistence type="predicted"/>
<dbReference type="Proteomes" id="UP000304953">
    <property type="component" value="Unassembled WGS sequence"/>
</dbReference>
<dbReference type="EMBL" id="SRYA01000024">
    <property type="protein sequence ID" value="TGY95781.1"/>
    <property type="molecule type" value="Genomic_DNA"/>
</dbReference>
<reference evidence="1" key="1">
    <citation type="submission" date="2019-04" db="EMBL/GenBank/DDBJ databases">
        <title>Microbes associate with the intestines of laboratory mice.</title>
        <authorList>
            <person name="Navarre W."/>
            <person name="Wong E."/>
            <person name="Huang K."/>
            <person name="Tropini C."/>
            <person name="Ng K."/>
            <person name="Yu B."/>
        </authorList>
    </citation>
    <scope>NUCLEOTIDE SEQUENCE</scope>
    <source>
        <strain evidence="1">NM01_1-7b</strain>
    </source>
</reference>
<keyword evidence="2" id="KW-1185">Reference proteome</keyword>
<name>A0AC61RV68_9FIRM</name>
<organism evidence="1 2">
    <name type="scientific">Petralouisia muris</name>
    <dbReference type="NCBI Taxonomy" id="3032872"/>
    <lineage>
        <taxon>Bacteria</taxon>
        <taxon>Bacillati</taxon>
        <taxon>Bacillota</taxon>
        <taxon>Clostridia</taxon>
        <taxon>Lachnospirales</taxon>
        <taxon>Lachnospiraceae</taxon>
        <taxon>Petralouisia</taxon>
    </lineage>
</organism>
<evidence type="ECO:0000313" key="2">
    <source>
        <dbReference type="Proteomes" id="UP000304953"/>
    </source>
</evidence>
<evidence type="ECO:0000313" key="1">
    <source>
        <dbReference type="EMBL" id="TGY95781.1"/>
    </source>
</evidence>
<gene>
    <name evidence="1" type="ORF">E5329_13125</name>
</gene>
<accession>A0AC61RV68</accession>
<protein>
    <submittedName>
        <fullName evidence="1">Glycosyltransferase</fullName>
    </submittedName>
</protein>
<sequence>MIVLERRIPLHTTPSVHILLAAYNGSKYIREQLDSLLAQTYPNISIYIRDDGSTDNTVSIIQDYIACNPSSKKIVLLENGGVNLGCPASFYQILKECPPADYYAFCDQDDIWYPDKIKWAVQTLESQGQPDKPCVYFSGYEYYTDNGEFLRHSPAQKAPVTLTDVLYYTPASGFVIVFNETARQELILKVNPGKELHDRWLLRGAACFGLILSDPRRSATHIRHFDAVTAEDSSDSNLLRSFLKNEIGGTAMTDSKKYLSYFQQVFKNKLSPSQQKTLSLFTAPNSLIRQFRKLFYPRRLRARLAGEIAIRFLFLIGKI</sequence>
<comment type="caution">
    <text evidence="1">The sequence shown here is derived from an EMBL/GenBank/DDBJ whole genome shotgun (WGS) entry which is preliminary data.</text>
</comment>